<dbReference type="GeneID" id="20813235"/>
<gene>
    <name evidence="1" type="ORF">H257_11239</name>
</gene>
<organism evidence="1">
    <name type="scientific">Aphanomyces astaci</name>
    <name type="common">Crayfish plague agent</name>
    <dbReference type="NCBI Taxonomy" id="112090"/>
    <lineage>
        <taxon>Eukaryota</taxon>
        <taxon>Sar</taxon>
        <taxon>Stramenopiles</taxon>
        <taxon>Oomycota</taxon>
        <taxon>Saprolegniomycetes</taxon>
        <taxon>Saprolegniales</taxon>
        <taxon>Verrucalvaceae</taxon>
        <taxon>Aphanomyces</taxon>
    </lineage>
</organism>
<sequence>MRLCLATRPSYVVLASIGCGDRGMRSHTWDGGSCCCSSVQAARCSSAKSVNEVVVEVDAVIARCRRDAWSASMRSRRELVGGTCVECTGNAAWAGGVVGYRTRVDSPHAVTTDNRRRSKGDVDVCLYDVEVVVELLVRSQWSPASST</sequence>
<dbReference type="EMBL" id="KI913146">
    <property type="protein sequence ID" value="ETV73914.1"/>
    <property type="molecule type" value="Genomic_DNA"/>
</dbReference>
<dbReference type="RefSeq" id="XP_009836427.1">
    <property type="nucleotide sequence ID" value="XM_009838125.1"/>
</dbReference>
<dbReference type="PROSITE" id="PS51257">
    <property type="entry name" value="PROKAR_LIPOPROTEIN"/>
    <property type="match status" value="1"/>
</dbReference>
<proteinExistence type="predicted"/>
<accession>W4G4D4</accession>
<evidence type="ECO:0000313" key="1">
    <source>
        <dbReference type="EMBL" id="ETV73914.1"/>
    </source>
</evidence>
<reference evidence="1" key="1">
    <citation type="submission" date="2013-12" db="EMBL/GenBank/DDBJ databases">
        <title>The Genome Sequence of Aphanomyces astaci APO3.</title>
        <authorList>
            <consortium name="The Broad Institute Genomics Platform"/>
            <person name="Russ C."/>
            <person name="Tyler B."/>
            <person name="van West P."/>
            <person name="Dieguez-Uribeondo J."/>
            <person name="Young S.K."/>
            <person name="Zeng Q."/>
            <person name="Gargeya S."/>
            <person name="Fitzgerald M."/>
            <person name="Abouelleil A."/>
            <person name="Alvarado L."/>
            <person name="Chapman S.B."/>
            <person name="Gainer-Dewar J."/>
            <person name="Goldberg J."/>
            <person name="Griggs A."/>
            <person name="Gujja S."/>
            <person name="Hansen M."/>
            <person name="Howarth C."/>
            <person name="Imamovic A."/>
            <person name="Ireland A."/>
            <person name="Larimer J."/>
            <person name="McCowan C."/>
            <person name="Murphy C."/>
            <person name="Pearson M."/>
            <person name="Poon T.W."/>
            <person name="Priest M."/>
            <person name="Roberts A."/>
            <person name="Saif S."/>
            <person name="Shea T."/>
            <person name="Sykes S."/>
            <person name="Wortman J."/>
            <person name="Nusbaum C."/>
            <person name="Birren B."/>
        </authorList>
    </citation>
    <scope>NUCLEOTIDE SEQUENCE [LARGE SCALE GENOMIC DNA]</scope>
    <source>
        <strain evidence="1">APO3</strain>
    </source>
</reference>
<dbReference type="AlphaFoldDB" id="W4G4D4"/>
<dbReference type="VEuPathDB" id="FungiDB:H257_11239"/>
<protein>
    <submittedName>
        <fullName evidence="1">Uncharacterized protein</fullName>
    </submittedName>
</protein>
<name>W4G4D4_APHAT</name>